<evidence type="ECO:0000313" key="2">
    <source>
        <dbReference type="Proteomes" id="UP000295497"/>
    </source>
</evidence>
<gene>
    <name evidence="1" type="ORF">SOCE836_086320</name>
</gene>
<evidence type="ECO:0008006" key="3">
    <source>
        <dbReference type="Google" id="ProtNLM"/>
    </source>
</evidence>
<organism evidence="1 2">
    <name type="scientific">Sorangium cellulosum</name>
    <name type="common">Polyangium cellulosum</name>
    <dbReference type="NCBI Taxonomy" id="56"/>
    <lineage>
        <taxon>Bacteria</taxon>
        <taxon>Pseudomonadati</taxon>
        <taxon>Myxococcota</taxon>
        <taxon>Polyangia</taxon>
        <taxon>Polyangiales</taxon>
        <taxon>Polyangiaceae</taxon>
        <taxon>Sorangium</taxon>
    </lineage>
</organism>
<sequence>MNTQVLEAKQQEVAARVIAEEEAKRPHLVIALSGAHAYGFPSPDSDLDLKAVHVEPTEKLLGLLRSSASPARMEVIEGVEIDYTSNEIHPVLLGVLQGNGNYIERILGPLQLHVAPDLASLRPLVAAALSRRIFRHYVGFATSQLRAWESGGRTSAKKLLYVLRTTLTGAHALRTGEIVTDVTALLDLYGFSAARELVDQKRAGEKTALAPDTAARWAEQISRAFTTLEAAHDRAVLPEEPPNQDELNDWLLALRRARL</sequence>
<dbReference type="PANTHER" id="PTHR34817:SF1">
    <property type="entry name" value="NUCLEOTIDYLTRANSFERASE"/>
    <property type="match status" value="1"/>
</dbReference>
<dbReference type="AlphaFoldDB" id="A0A4P2R0Q4"/>
<dbReference type="Proteomes" id="UP000295497">
    <property type="component" value="Chromosome"/>
</dbReference>
<proteinExistence type="predicted"/>
<reference evidence="1 2" key="1">
    <citation type="submission" date="2015-09" db="EMBL/GenBank/DDBJ databases">
        <title>Sorangium comparison.</title>
        <authorList>
            <person name="Zaburannyi N."/>
            <person name="Bunk B."/>
            <person name="Overmann J."/>
            <person name="Mueller R."/>
        </authorList>
    </citation>
    <scope>NUCLEOTIDE SEQUENCE [LARGE SCALE GENOMIC DNA]</scope>
    <source>
        <strain evidence="1 2">So ce836</strain>
    </source>
</reference>
<dbReference type="EMBL" id="CP012672">
    <property type="protein sequence ID" value="AUX36425.1"/>
    <property type="molecule type" value="Genomic_DNA"/>
</dbReference>
<evidence type="ECO:0000313" key="1">
    <source>
        <dbReference type="EMBL" id="AUX36425.1"/>
    </source>
</evidence>
<dbReference type="PANTHER" id="PTHR34817">
    <property type="entry name" value="NUCLEOTIDYLTRANSFERASE"/>
    <property type="match status" value="1"/>
</dbReference>
<dbReference type="InterPro" id="IPR018775">
    <property type="entry name" value="RlaP"/>
</dbReference>
<dbReference type="Pfam" id="PF10127">
    <property type="entry name" value="RlaP"/>
    <property type="match status" value="1"/>
</dbReference>
<dbReference type="RefSeq" id="WP_129579247.1">
    <property type="nucleotide sequence ID" value="NZ_CP012672.1"/>
</dbReference>
<name>A0A4P2R0Q4_SORCE</name>
<accession>A0A4P2R0Q4</accession>
<protein>
    <recommendedName>
        <fullName evidence="3">Nucleotidyltransferase</fullName>
    </recommendedName>
</protein>